<dbReference type="EMBL" id="DS989885">
    <property type="protein sequence ID" value="EDX70639.1"/>
    <property type="molecule type" value="Genomic_DNA"/>
</dbReference>
<proteinExistence type="predicted"/>
<evidence type="ECO:0000313" key="2">
    <source>
        <dbReference type="EMBL" id="EDX70639.1"/>
    </source>
</evidence>
<evidence type="ECO:0000256" key="1">
    <source>
        <dbReference type="SAM" id="MobiDB-lite"/>
    </source>
</evidence>
<gene>
    <name evidence="2" type="ORF">MC7420_6564</name>
</gene>
<sequence length="45" mass="4691">MSPITEQQNPPFLTDSVSTKPRVGTGLATITIVGAGLGTQLPCHR</sequence>
<name>B4W5A1_9CYAN</name>
<keyword evidence="3" id="KW-1185">Reference proteome</keyword>
<dbReference type="Proteomes" id="UP000003835">
    <property type="component" value="Unassembled WGS sequence"/>
</dbReference>
<dbReference type="STRING" id="118168.MC7420_6564"/>
<evidence type="ECO:0000313" key="3">
    <source>
        <dbReference type="Proteomes" id="UP000003835"/>
    </source>
</evidence>
<organism evidence="2 3">
    <name type="scientific">Coleofasciculus chthonoplastes PCC 7420</name>
    <dbReference type="NCBI Taxonomy" id="118168"/>
    <lineage>
        <taxon>Bacteria</taxon>
        <taxon>Bacillati</taxon>
        <taxon>Cyanobacteriota</taxon>
        <taxon>Cyanophyceae</taxon>
        <taxon>Coleofasciculales</taxon>
        <taxon>Coleofasciculaceae</taxon>
        <taxon>Coleofasciculus</taxon>
    </lineage>
</organism>
<feature type="compositionally biased region" description="Polar residues" evidence="1">
    <location>
        <begin position="1"/>
        <end position="19"/>
    </location>
</feature>
<dbReference type="AlphaFoldDB" id="B4W5A1"/>
<accession>B4W5A1</accession>
<reference evidence="2 3" key="1">
    <citation type="submission" date="2008-07" db="EMBL/GenBank/DDBJ databases">
        <authorList>
            <person name="Tandeau de Marsac N."/>
            <person name="Ferriera S."/>
            <person name="Johnson J."/>
            <person name="Kravitz S."/>
            <person name="Beeson K."/>
            <person name="Sutton G."/>
            <person name="Rogers Y.-H."/>
            <person name="Friedman R."/>
            <person name="Frazier M."/>
            <person name="Venter J.C."/>
        </authorList>
    </citation>
    <scope>NUCLEOTIDE SEQUENCE [LARGE SCALE GENOMIC DNA]</scope>
    <source>
        <strain evidence="2 3">PCC 7420</strain>
    </source>
</reference>
<feature type="region of interest" description="Disordered" evidence="1">
    <location>
        <begin position="1"/>
        <end position="20"/>
    </location>
</feature>
<protein>
    <submittedName>
        <fullName evidence="2">Uncharacterized protein</fullName>
    </submittedName>
</protein>
<dbReference type="HOGENOM" id="CLU_3198461_0_0_3"/>
<dbReference type="RefSeq" id="WP_006106573.1">
    <property type="nucleotide sequence ID" value="NZ_DS989885.1"/>
</dbReference>